<dbReference type="InParanoid" id="S2KDS7"/>
<reference evidence="3" key="1">
    <citation type="submission" date="2013-05" db="EMBL/GenBank/DDBJ databases">
        <title>The Genome sequence of Mucor circinelloides f. circinelloides 1006PhL.</title>
        <authorList>
            <consortium name="The Broad Institute Genomics Platform"/>
            <person name="Cuomo C."/>
            <person name="Earl A."/>
            <person name="Findley K."/>
            <person name="Lee S.C."/>
            <person name="Walker B."/>
            <person name="Young S."/>
            <person name="Zeng Q."/>
            <person name="Gargeya S."/>
            <person name="Fitzgerald M."/>
            <person name="Haas B."/>
            <person name="Abouelleil A."/>
            <person name="Allen A.W."/>
            <person name="Alvarado L."/>
            <person name="Arachchi H.M."/>
            <person name="Berlin A.M."/>
            <person name="Chapman S.B."/>
            <person name="Gainer-Dewar J."/>
            <person name="Goldberg J."/>
            <person name="Griggs A."/>
            <person name="Gujja S."/>
            <person name="Hansen M."/>
            <person name="Howarth C."/>
            <person name="Imamovic A."/>
            <person name="Ireland A."/>
            <person name="Larimer J."/>
            <person name="McCowan C."/>
            <person name="Murphy C."/>
            <person name="Pearson M."/>
            <person name="Poon T.W."/>
            <person name="Priest M."/>
            <person name="Roberts A."/>
            <person name="Saif S."/>
            <person name="Shea T."/>
            <person name="Sisk P."/>
            <person name="Sykes S."/>
            <person name="Wortman J."/>
            <person name="Nusbaum C."/>
            <person name="Birren B."/>
        </authorList>
    </citation>
    <scope>NUCLEOTIDE SEQUENCE [LARGE SCALE GENOMIC DNA]</scope>
    <source>
        <strain evidence="3">1006PhL</strain>
    </source>
</reference>
<feature type="region of interest" description="Disordered" evidence="1">
    <location>
        <begin position="112"/>
        <end position="138"/>
    </location>
</feature>
<protein>
    <submittedName>
        <fullName evidence="2">Uncharacterized protein</fullName>
    </submittedName>
</protein>
<feature type="region of interest" description="Disordered" evidence="1">
    <location>
        <begin position="436"/>
        <end position="477"/>
    </location>
</feature>
<dbReference type="EMBL" id="KE123920">
    <property type="protein sequence ID" value="EPB90490.1"/>
    <property type="molecule type" value="Genomic_DNA"/>
</dbReference>
<evidence type="ECO:0000256" key="1">
    <source>
        <dbReference type="SAM" id="MobiDB-lite"/>
    </source>
</evidence>
<feature type="compositionally biased region" description="Basic and acidic residues" evidence="1">
    <location>
        <begin position="238"/>
        <end position="258"/>
    </location>
</feature>
<keyword evidence="3" id="KW-1185">Reference proteome</keyword>
<dbReference type="OMA" id="AIDQRHY"/>
<feature type="region of interest" description="Disordered" evidence="1">
    <location>
        <begin position="356"/>
        <end position="379"/>
    </location>
</feature>
<dbReference type="AlphaFoldDB" id="S2KDS7"/>
<evidence type="ECO:0000313" key="2">
    <source>
        <dbReference type="EMBL" id="EPB90490.1"/>
    </source>
</evidence>
<feature type="compositionally biased region" description="Acidic residues" evidence="1">
    <location>
        <begin position="458"/>
        <end position="468"/>
    </location>
</feature>
<gene>
    <name evidence="2" type="ORF">HMPREF1544_02699</name>
</gene>
<feature type="compositionally biased region" description="Basic and acidic residues" evidence="1">
    <location>
        <begin position="436"/>
        <end position="450"/>
    </location>
</feature>
<sequence>MSDHHHLSSNENQHQHPQEFCPFIAQSSTESPSTTASPISPMTTIVHQNQSWPSIGQAIDQRHYYYDINQLPQHQHQHQLQDQYWPNAYESDPNYSHSNHPLQQQQHFQHYYPESSYTPPAPPPHHHQQSSSNTAMPVPSFYTTQQAMNNPFNAPMPNIETPFSNPLPTSAAPSIDGMQPIHYKIKEKKKHLQKQSNERLMTDSSPSETPMPSPIIGGKRKRRASTTITSQVQRKKRIQNDTKDTPKEEASSHGSHDEGDGDNGVTTTTTRRVDATKDSYSNQTVDQLENELAFLRDECATILIMLDSLRNAFLADIPSTSASTSAAKSNSSSTTINFMIENVGSLSSVNTSAMRHHADTSSAATNNGDKRRRSKAMAQNAEMEREMRFAYDDLMLQVRQLEKKVERLEGKSKHMCLEDSSNNNNKKKHENQMANLKDDIHVLQQEHTENDYGAGNTDDGDAADDSGEDGSSNPKGI</sequence>
<proteinExistence type="predicted"/>
<feature type="region of interest" description="Disordered" evidence="1">
    <location>
        <begin position="187"/>
        <end position="275"/>
    </location>
</feature>
<dbReference type="Proteomes" id="UP000014254">
    <property type="component" value="Unassembled WGS sequence"/>
</dbReference>
<name>S2KDS7_MUCC1</name>
<organism evidence="2 3">
    <name type="scientific">Mucor circinelloides f. circinelloides (strain 1006PhL)</name>
    <name type="common">Mucormycosis agent</name>
    <name type="synonym">Calyptromyces circinelloides</name>
    <dbReference type="NCBI Taxonomy" id="1220926"/>
    <lineage>
        <taxon>Eukaryota</taxon>
        <taxon>Fungi</taxon>
        <taxon>Fungi incertae sedis</taxon>
        <taxon>Mucoromycota</taxon>
        <taxon>Mucoromycotina</taxon>
        <taxon>Mucoromycetes</taxon>
        <taxon>Mucorales</taxon>
        <taxon>Mucorineae</taxon>
        <taxon>Mucoraceae</taxon>
        <taxon>Mucor</taxon>
    </lineage>
</organism>
<accession>S2KDS7</accession>
<dbReference type="OrthoDB" id="2290890at2759"/>
<evidence type="ECO:0000313" key="3">
    <source>
        <dbReference type="Proteomes" id="UP000014254"/>
    </source>
</evidence>
<dbReference type="VEuPathDB" id="FungiDB:HMPREF1544_02699"/>